<name>A0A0A2C5S2_PROMR</name>
<accession>A0A0A2C5S2</accession>
<evidence type="ECO:0000313" key="2">
    <source>
        <dbReference type="Proteomes" id="UP000030392"/>
    </source>
</evidence>
<dbReference type="AlphaFoldDB" id="A0A0A2C5S2"/>
<dbReference type="Proteomes" id="UP000030392">
    <property type="component" value="Unassembled WGS sequence"/>
</dbReference>
<reference evidence="2" key="1">
    <citation type="journal article" date="2014" name="Sci. Data">
        <title>Genomes of diverse isolates of the marine cyanobacterium Prochlorococcus.</title>
        <authorList>
            <person name="Biller S."/>
            <person name="Berube P."/>
            <person name="Thompson J."/>
            <person name="Kelly L."/>
            <person name="Roggensack S."/>
            <person name="Awad L."/>
            <person name="Roache-Johnson K."/>
            <person name="Ding H."/>
            <person name="Giovannoni S.J."/>
            <person name="Moore L.R."/>
            <person name="Chisholm S.W."/>
        </authorList>
    </citation>
    <scope>NUCLEOTIDE SEQUENCE [LARGE SCALE GENOMIC DNA]</scope>
    <source>
        <strain evidence="2">PAC1</strain>
    </source>
</reference>
<gene>
    <name evidence="1" type="ORF">EV03_0391</name>
</gene>
<comment type="caution">
    <text evidence="1">The sequence shown here is derived from an EMBL/GenBank/DDBJ whole genome shotgun (WGS) entry which is preliminary data.</text>
</comment>
<protein>
    <submittedName>
        <fullName evidence="1">Uncharacterized protein</fullName>
    </submittedName>
</protein>
<evidence type="ECO:0000313" key="1">
    <source>
        <dbReference type="EMBL" id="KGG21653.1"/>
    </source>
</evidence>
<organism evidence="1 2">
    <name type="scientific">Prochlorococcus marinus str. PAC1</name>
    <dbReference type="NCBI Taxonomy" id="59924"/>
    <lineage>
        <taxon>Bacteria</taxon>
        <taxon>Bacillati</taxon>
        <taxon>Cyanobacteriota</taxon>
        <taxon>Cyanophyceae</taxon>
        <taxon>Synechococcales</taxon>
        <taxon>Prochlorococcaceae</taxon>
        <taxon>Prochlorococcus</taxon>
    </lineage>
</organism>
<sequence>MASSKKIRSLNLYRKFVCRSERRQFEGVINYLNYRFLIVRNQFLGSQGVR</sequence>
<proteinExistence type="predicted"/>
<dbReference type="EMBL" id="JNAX01000005">
    <property type="protein sequence ID" value="KGG21653.1"/>
    <property type="molecule type" value="Genomic_DNA"/>
</dbReference>